<protein>
    <submittedName>
        <fullName evidence="15">Uncharacterized LOC102218387</fullName>
    </submittedName>
</protein>
<dbReference type="PROSITE" id="PS51034">
    <property type="entry name" value="ZP_2"/>
    <property type="match status" value="1"/>
</dbReference>
<dbReference type="HOGENOM" id="CLU_019594_0_0_1"/>
<dbReference type="SMART" id="SM00832">
    <property type="entry name" value="C8"/>
    <property type="match status" value="1"/>
</dbReference>
<reference evidence="15" key="4">
    <citation type="submission" date="2025-09" db="UniProtKB">
        <authorList>
            <consortium name="Ensembl"/>
        </authorList>
    </citation>
    <scope>IDENTIFICATION</scope>
    <source>
        <strain evidence="15">JP 163 A</strain>
    </source>
</reference>
<keyword evidence="10" id="KW-0325">Glycoprotein</keyword>
<dbReference type="Pfam" id="PF08742">
    <property type="entry name" value="C8"/>
    <property type="match status" value="1"/>
</dbReference>
<evidence type="ECO:0000256" key="7">
    <source>
        <dbReference type="ARBA" id="ARBA00022729"/>
    </source>
</evidence>
<proteinExistence type="predicted"/>
<dbReference type="InterPro" id="IPR042235">
    <property type="entry name" value="ZP-C_dom"/>
</dbReference>
<evidence type="ECO:0000313" key="16">
    <source>
        <dbReference type="Proteomes" id="UP000002852"/>
    </source>
</evidence>
<dbReference type="Gene3D" id="2.60.40.10">
    <property type="entry name" value="Immunoglobulins"/>
    <property type="match status" value="2"/>
</dbReference>
<keyword evidence="5" id="KW-0399">Innate immunity</keyword>
<evidence type="ECO:0000256" key="5">
    <source>
        <dbReference type="ARBA" id="ARBA00022588"/>
    </source>
</evidence>
<dbReference type="SMART" id="SM00241">
    <property type="entry name" value="ZP"/>
    <property type="match status" value="1"/>
</dbReference>
<accession>M4A943</accession>
<dbReference type="RefSeq" id="XP_023201546.1">
    <property type="nucleotide sequence ID" value="XM_023345778.1"/>
</dbReference>
<sequence>MLRLLLLLCVCVTVTGQALSCAVVGCPAGLDCINVNGVLQCVDPCSRYTELRDEWRSINSQDQSNLKCDQNVNWDGWYRFYLSQKSASIPENCVEKNRCGTHAPLYITEPHPTQTNEIVTRTVCNHWESSCCYFPSHTIKVKLCPGNFYVYKLAKPSVCHLAYCAEIVSRNVFDIKAISQTESSIVLQWSRLNNIISFIIQYNGREIPVGAPSGNGAVTVTVSSLTAATNYIFTVFAVVGNVRDRGVQFTAATAPPDPSGLVSLNETESSLALQWNRVNNVKSFVLQVNGNKTRIDAPAGNGPVTYTVSSLSAETKYTFTLFSEFENIRSTGIQLIAQTGAAAEKFDKATKFNLTLCPISFYQNVYQKVYVNFTNKNFAICFNGFYNSDSNDDCIIGPKPDSGQAKFIIREKDSSYEAQSKAAVKTIRSSMTCSVHFDMMFMNKAVKLNLLSFGKQTALHFSSVSSEAKVMADVAVEGKLVGSVSLGSADSGFADISGCRISGVGILPNSTAYFEKTCRNFICSIDRSVTSTGCGEQEECDGSGRCFKNQICTVTGPTVIDFQGQQSSVKDRCVYSLVSDSSSGFEVLANFQERRRRDVSFLDSVSLRPAGSEVYFHLEQGGRIKINETLLTLKSPVQQFKDISLSKDKNGLTATSLFSGLKMSALFDGYTAQIHMRVPVGSAMKGLCVDSRNMSSVKLLDISSPSCERQYEDPVDSQIDRKLISEQCNLLRAAPFSSCNKNIDPTPYISACNKTLCEYSSADGLGCQFLWAYATACKLKSNITLDRWWSDAGCSEPQALCQDKLCSDHEFCGRKHSGKTGCLCRALFASKYKLSGTLGEPAVCRKNSGSITLVGCLLEEKGVNYSVLHLNDRSCRGVMDQENHMVTFSFDSSNTCGTEIMNNGSWINYKNTIITQNSSDVVTRHDQVFIDFSCYHTQPDIKIVALKIKDNSVVQHIRSGEWSYSVSMKVYEDGAYTRAVNSGVLLNQKIWVELKTDGLDAKTIAVVMDSCWATSKESHDVKPRYDLIIDGCADPNDGTVEVEGNGAGTSTYFSFNMFEFSGNSGDVYLHCKIQLCPKQENNCIPDCYNEPIGERRSVRSPKTNTYPAIISMAWVH</sequence>
<organism evidence="15 16">
    <name type="scientific">Xiphophorus maculatus</name>
    <name type="common">Southern platyfish</name>
    <name type="synonym">Platypoecilus maculatus</name>
    <dbReference type="NCBI Taxonomy" id="8083"/>
    <lineage>
        <taxon>Eukaryota</taxon>
        <taxon>Metazoa</taxon>
        <taxon>Chordata</taxon>
        <taxon>Craniata</taxon>
        <taxon>Vertebrata</taxon>
        <taxon>Euteleostomi</taxon>
        <taxon>Actinopterygii</taxon>
        <taxon>Neopterygii</taxon>
        <taxon>Teleostei</taxon>
        <taxon>Neoteleostei</taxon>
        <taxon>Acanthomorphata</taxon>
        <taxon>Ovalentaria</taxon>
        <taxon>Atherinomorphae</taxon>
        <taxon>Cyprinodontiformes</taxon>
        <taxon>Poeciliidae</taxon>
        <taxon>Poeciliinae</taxon>
        <taxon>Xiphophorus</taxon>
    </lineage>
</organism>
<dbReference type="PANTHER" id="PTHR14002">
    <property type="entry name" value="ENDOGLIN/TGF-BETA RECEPTOR TYPE III"/>
    <property type="match status" value="1"/>
</dbReference>
<dbReference type="PANTHER" id="PTHR14002:SF50">
    <property type="entry name" value="ALPHA-TECTORIN-LIKE-RELATED"/>
    <property type="match status" value="1"/>
</dbReference>
<dbReference type="PROSITE" id="PS50853">
    <property type="entry name" value="FN3"/>
    <property type="match status" value="1"/>
</dbReference>
<dbReference type="InterPro" id="IPR017977">
    <property type="entry name" value="ZP_dom_CS"/>
</dbReference>
<evidence type="ECO:0000259" key="13">
    <source>
        <dbReference type="PROSITE" id="PS50853"/>
    </source>
</evidence>
<evidence type="ECO:0000259" key="14">
    <source>
        <dbReference type="PROSITE" id="PS51034"/>
    </source>
</evidence>
<evidence type="ECO:0000256" key="11">
    <source>
        <dbReference type="ARBA" id="ARBA00023288"/>
    </source>
</evidence>
<keyword evidence="7 12" id="KW-0732">Signal</keyword>
<keyword evidence="9" id="KW-1015">Disulfide bond</keyword>
<dbReference type="FunCoup" id="M4A943">
    <property type="interactions" value="619"/>
</dbReference>
<dbReference type="STRING" id="8083.ENSXMAP00000010987"/>
<reference evidence="16" key="1">
    <citation type="submission" date="2012-01" db="EMBL/GenBank/DDBJ databases">
        <authorList>
            <person name="Walter R."/>
            <person name="Schartl M."/>
            <person name="Warren W."/>
        </authorList>
    </citation>
    <scope>NUCLEOTIDE SEQUENCE [LARGE SCALE GENOMIC DNA]</scope>
    <source>
        <strain evidence="16">JP 163 A</strain>
    </source>
</reference>
<dbReference type="OMA" id="WESSCCY"/>
<dbReference type="Gene3D" id="2.60.40.4100">
    <property type="entry name" value="Zona pellucida, ZP-C domain"/>
    <property type="match status" value="1"/>
</dbReference>
<keyword evidence="6" id="KW-0472">Membrane</keyword>
<dbReference type="PROSITE" id="PS51257">
    <property type="entry name" value="PROKAR_LIPOPROTEIN"/>
    <property type="match status" value="1"/>
</dbReference>
<dbReference type="Proteomes" id="UP000002852">
    <property type="component" value="Unassembled WGS sequence"/>
</dbReference>
<dbReference type="GeneID" id="102218387"/>
<feature type="chain" id="PRO_5017188524" evidence="12">
    <location>
        <begin position="17"/>
        <end position="1116"/>
    </location>
</feature>
<keyword evidence="4" id="KW-0245">EGF-like domain</keyword>
<keyword evidence="8" id="KW-0391">Immunity</keyword>
<dbReference type="Pfam" id="PF00041">
    <property type="entry name" value="fn3"/>
    <property type="match status" value="1"/>
</dbReference>
<dbReference type="Pfam" id="PF23344">
    <property type="entry name" value="ZP-N"/>
    <property type="match status" value="1"/>
</dbReference>
<dbReference type="Gene3D" id="2.60.40.3210">
    <property type="entry name" value="Zona pellucida, ZP-N domain"/>
    <property type="match status" value="1"/>
</dbReference>
<dbReference type="Pfam" id="PF00100">
    <property type="entry name" value="Zona_pellucida"/>
    <property type="match status" value="1"/>
</dbReference>
<dbReference type="GeneTree" id="ENSGT00940000156038"/>
<feature type="domain" description="ZP" evidence="14">
    <location>
        <begin position="843"/>
        <end position="1094"/>
    </location>
</feature>
<dbReference type="InterPro" id="IPR003961">
    <property type="entry name" value="FN3_dom"/>
</dbReference>
<dbReference type="OrthoDB" id="2015116at2759"/>
<dbReference type="CDD" id="cd00063">
    <property type="entry name" value="FN3"/>
    <property type="match status" value="2"/>
</dbReference>
<dbReference type="SUPFAM" id="SSF49265">
    <property type="entry name" value="Fibronectin type III"/>
    <property type="match status" value="1"/>
</dbReference>
<keyword evidence="6" id="KW-0336">GPI-anchor</keyword>
<keyword evidence="3" id="KW-0964">Secreted</keyword>
<evidence type="ECO:0000256" key="3">
    <source>
        <dbReference type="ARBA" id="ARBA00022525"/>
    </source>
</evidence>
<evidence type="ECO:0000256" key="8">
    <source>
        <dbReference type="ARBA" id="ARBA00022859"/>
    </source>
</evidence>
<dbReference type="InterPro" id="IPR013783">
    <property type="entry name" value="Ig-like_fold"/>
</dbReference>
<feature type="signal peptide" evidence="12">
    <location>
        <begin position="1"/>
        <end position="16"/>
    </location>
</feature>
<evidence type="ECO:0000256" key="2">
    <source>
        <dbReference type="ARBA" id="ARBA00004613"/>
    </source>
</evidence>
<keyword evidence="16" id="KW-1185">Reference proteome</keyword>
<evidence type="ECO:0000313" key="15">
    <source>
        <dbReference type="Ensembl" id="ENSXMAP00000010987.2"/>
    </source>
</evidence>
<name>M4A943_XIPMA</name>
<dbReference type="InterPro" id="IPR057774">
    <property type="entry name" value="D8C_UMOD/GP2/OIT3-like"/>
</dbReference>
<reference evidence="15" key="3">
    <citation type="submission" date="2025-08" db="UniProtKB">
        <authorList>
            <consortium name="Ensembl"/>
        </authorList>
    </citation>
    <scope>IDENTIFICATION</scope>
    <source>
        <strain evidence="15">JP 163 A</strain>
    </source>
</reference>
<keyword evidence="11" id="KW-0449">Lipoprotein</keyword>
<evidence type="ECO:0000256" key="6">
    <source>
        <dbReference type="ARBA" id="ARBA00022622"/>
    </source>
</evidence>
<dbReference type="Pfam" id="PF23283">
    <property type="entry name" value="D8C_UMOD"/>
    <property type="match status" value="1"/>
</dbReference>
<dbReference type="KEGG" id="xma:102218387"/>
<dbReference type="SMART" id="SM00060">
    <property type="entry name" value="FN3"/>
    <property type="match status" value="2"/>
</dbReference>
<dbReference type="InParanoid" id="M4A943"/>
<dbReference type="InterPro" id="IPR036116">
    <property type="entry name" value="FN3_sf"/>
</dbReference>
<feature type="domain" description="Fibronectin type-III" evidence="13">
    <location>
        <begin position="168"/>
        <end position="257"/>
    </location>
</feature>
<dbReference type="AlphaFoldDB" id="M4A943"/>
<evidence type="ECO:0000256" key="1">
    <source>
        <dbReference type="ARBA" id="ARBA00004303"/>
    </source>
</evidence>
<evidence type="ECO:0000256" key="4">
    <source>
        <dbReference type="ARBA" id="ARBA00022536"/>
    </source>
</evidence>
<dbReference type="InterPro" id="IPR055356">
    <property type="entry name" value="ZP-N"/>
</dbReference>
<reference evidence="16" key="2">
    <citation type="journal article" date="2013" name="Nat. Genet.">
        <title>The genome of the platyfish, Xiphophorus maculatus, provides insights into evolutionary adaptation and several complex traits.</title>
        <authorList>
            <person name="Schartl M."/>
            <person name="Walter R.B."/>
            <person name="Shen Y."/>
            <person name="Garcia T."/>
            <person name="Catchen J."/>
            <person name="Amores A."/>
            <person name="Braasch I."/>
            <person name="Chalopin D."/>
            <person name="Volff J.N."/>
            <person name="Lesch K.P."/>
            <person name="Bisazza A."/>
            <person name="Minx P."/>
            <person name="Hillier L."/>
            <person name="Wilson R.K."/>
            <person name="Fuerstenberg S."/>
            <person name="Boore J."/>
            <person name="Searle S."/>
            <person name="Postlethwait J.H."/>
            <person name="Warren W.C."/>
        </authorList>
    </citation>
    <scope>NUCLEOTIDE SEQUENCE [LARGE SCALE GENOMIC DNA]</scope>
    <source>
        <strain evidence="16">JP 163 A</strain>
    </source>
</reference>
<dbReference type="InterPro" id="IPR014853">
    <property type="entry name" value="VWF/SSPO/ZAN-like_Cys-rich_dom"/>
</dbReference>
<dbReference type="Ensembl" id="ENSXMAT00000011001.2">
    <property type="protein sequence ID" value="ENSXMAP00000010987.2"/>
    <property type="gene ID" value="ENSXMAG00000010935.2"/>
</dbReference>
<dbReference type="InterPro" id="IPR001507">
    <property type="entry name" value="ZP_dom"/>
</dbReference>
<dbReference type="InterPro" id="IPR055355">
    <property type="entry name" value="ZP-C"/>
</dbReference>
<evidence type="ECO:0000256" key="12">
    <source>
        <dbReference type="SAM" id="SignalP"/>
    </source>
</evidence>
<evidence type="ECO:0000256" key="10">
    <source>
        <dbReference type="ARBA" id="ARBA00023180"/>
    </source>
</evidence>
<dbReference type="PROSITE" id="PS00682">
    <property type="entry name" value="ZP_1"/>
    <property type="match status" value="1"/>
</dbReference>
<comment type="subcellular location">
    <subcellularLocation>
        <location evidence="1">Apical cell membrane</location>
        <topology evidence="1">Lipid-anchor</topology>
        <topology evidence="1">GPI-anchor</topology>
    </subcellularLocation>
    <subcellularLocation>
        <location evidence="2">Secreted</location>
    </subcellularLocation>
</comment>
<dbReference type="GO" id="GO:0005576">
    <property type="term" value="C:extracellular region"/>
    <property type="evidence" value="ECO:0007669"/>
    <property type="project" value="UniProtKB-SubCell"/>
</dbReference>
<evidence type="ECO:0000256" key="9">
    <source>
        <dbReference type="ARBA" id="ARBA00023157"/>
    </source>
</evidence>